<dbReference type="Pfam" id="PF11374">
    <property type="entry name" value="DUF3176"/>
    <property type="match status" value="1"/>
</dbReference>
<evidence type="ECO:0000313" key="2">
    <source>
        <dbReference type="EMBL" id="KAF2495685.1"/>
    </source>
</evidence>
<dbReference type="AlphaFoldDB" id="A0A6A6QTF1"/>
<name>A0A6A6QTF1_9PEZI</name>
<dbReference type="OrthoDB" id="5376804at2759"/>
<feature type="transmembrane region" description="Helical" evidence="1">
    <location>
        <begin position="73"/>
        <end position="96"/>
    </location>
</feature>
<sequence>MAQYSSVPGASYPPTDYISPTQGVDLGDTKHPITPTATSYFTSPDLSGRRRQERAGGHLNRLSYKKTYIFANFWVYEVAACIIAVVLHLVTVFLIHHYNNTNVDWYHNHWSLNSEVAILVTITKAAALIPIAACIGQLKWHRFWTYQKLSEMEGLHILSWMSSVEHQSYIEILLTLNCYDRHFASFGALVTVAALVMDTLAQNVINTEPRLQPINTNATIPRNVYYDSVFTYNTNGTSSFPAADMIGAMNFGLSYASSDLPDLPALPFSCYSSNCTYSTYQSLEVDGDCVDISSVLDTSDKAYLKLPEGLMLIKNGGILNTSATALYSSNQFFDWKNMGPLILNYQAIYIDALNDYKPSAVQCVLVWGVSTYSTTNVTRGELWAMPDDTTFRNTSAEARTTYEQTNDIFIRPEPCYVKGEKRDSATDPDCLYQVDAKAQSALQKWLIHSTEGIVGSLFNVTDSYGNNTHFQTFFVNSQYQALIRYAHTWEPSETFLATGAYLAGMMNRAMALRVPAGFAEGDERLSGHGTVFQLQSFFKMRYAYLTLNHFVVAGSVVFLAMTVWMCRKDEVLKTSVLPFLYHGLPEHDRQMLDENPRQADMKYSAEETMVKFGMTPEGKRLGTQEAFGPGG</sequence>
<proteinExistence type="predicted"/>
<dbReference type="Proteomes" id="UP000799750">
    <property type="component" value="Unassembled WGS sequence"/>
</dbReference>
<keyword evidence="1" id="KW-0472">Membrane</keyword>
<dbReference type="EMBL" id="MU004189">
    <property type="protein sequence ID" value="KAF2495685.1"/>
    <property type="molecule type" value="Genomic_DNA"/>
</dbReference>
<dbReference type="InterPro" id="IPR021514">
    <property type="entry name" value="DUF3176"/>
</dbReference>
<accession>A0A6A6QTF1</accession>
<feature type="transmembrane region" description="Helical" evidence="1">
    <location>
        <begin position="542"/>
        <end position="565"/>
    </location>
</feature>
<protein>
    <submittedName>
        <fullName evidence="2">Uncharacterized protein</fullName>
    </submittedName>
</protein>
<feature type="transmembrane region" description="Helical" evidence="1">
    <location>
        <begin position="116"/>
        <end position="138"/>
    </location>
</feature>
<keyword evidence="1" id="KW-1133">Transmembrane helix</keyword>
<keyword evidence="3" id="KW-1185">Reference proteome</keyword>
<reference evidence="2" key="1">
    <citation type="journal article" date="2020" name="Stud. Mycol.">
        <title>101 Dothideomycetes genomes: a test case for predicting lifestyles and emergence of pathogens.</title>
        <authorList>
            <person name="Haridas S."/>
            <person name="Albert R."/>
            <person name="Binder M."/>
            <person name="Bloem J."/>
            <person name="Labutti K."/>
            <person name="Salamov A."/>
            <person name="Andreopoulos B."/>
            <person name="Baker S."/>
            <person name="Barry K."/>
            <person name="Bills G."/>
            <person name="Bluhm B."/>
            <person name="Cannon C."/>
            <person name="Castanera R."/>
            <person name="Culley D."/>
            <person name="Daum C."/>
            <person name="Ezra D."/>
            <person name="Gonzalez J."/>
            <person name="Henrissat B."/>
            <person name="Kuo A."/>
            <person name="Liang C."/>
            <person name="Lipzen A."/>
            <person name="Lutzoni F."/>
            <person name="Magnuson J."/>
            <person name="Mondo S."/>
            <person name="Nolan M."/>
            <person name="Ohm R."/>
            <person name="Pangilinan J."/>
            <person name="Park H.-J."/>
            <person name="Ramirez L."/>
            <person name="Alfaro M."/>
            <person name="Sun H."/>
            <person name="Tritt A."/>
            <person name="Yoshinaga Y."/>
            <person name="Zwiers L.-H."/>
            <person name="Turgeon B."/>
            <person name="Goodwin S."/>
            <person name="Spatafora J."/>
            <person name="Crous P."/>
            <person name="Grigoriev I."/>
        </authorList>
    </citation>
    <scope>NUCLEOTIDE SEQUENCE</scope>
    <source>
        <strain evidence="2">CBS 269.34</strain>
    </source>
</reference>
<organism evidence="2 3">
    <name type="scientific">Lophium mytilinum</name>
    <dbReference type="NCBI Taxonomy" id="390894"/>
    <lineage>
        <taxon>Eukaryota</taxon>
        <taxon>Fungi</taxon>
        <taxon>Dikarya</taxon>
        <taxon>Ascomycota</taxon>
        <taxon>Pezizomycotina</taxon>
        <taxon>Dothideomycetes</taxon>
        <taxon>Pleosporomycetidae</taxon>
        <taxon>Mytilinidiales</taxon>
        <taxon>Mytilinidiaceae</taxon>
        <taxon>Lophium</taxon>
    </lineage>
</organism>
<dbReference type="PANTHER" id="PTHR35394:SF5">
    <property type="entry name" value="DUF3176 DOMAIN-CONTAINING PROTEIN"/>
    <property type="match status" value="1"/>
</dbReference>
<evidence type="ECO:0000313" key="3">
    <source>
        <dbReference type="Proteomes" id="UP000799750"/>
    </source>
</evidence>
<dbReference type="PANTHER" id="PTHR35394">
    <property type="entry name" value="DUF3176 DOMAIN-CONTAINING PROTEIN"/>
    <property type="match status" value="1"/>
</dbReference>
<gene>
    <name evidence="2" type="ORF">BU16DRAFT_582305</name>
</gene>
<evidence type="ECO:0000256" key="1">
    <source>
        <dbReference type="SAM" id="Phobius"/>
    </source>
</evidence>
<keyword evidence="1" id="KW-0812">Transmembrane</keyword>